<reference evidence="3" key="1">
    <citation type="submission" date="2015-05" db="EMBL/GenBank/DDBJ databases">
        <authorList>
            <person name="Collingro A."/>
        </authorList>
    </citation>
    <scope>NUCLEOTIDE SEQUENCE [LARGE SCALE GENOMIC DNA]</scope>
    <source>
        <strain evidence="3">Ps</strain>
    </source>
</reference>
<name>A0A0G7ZL66_9MOLU</name>
<dbReference type="PANTHER" id="PTHR47396">
    <property type="entry name" value="TYPE I RESTRICTION ENZYME ECOKI R PROTEIN"/>
    <property type="match status" value="1"/>
</dbReference>
<dbReference type="EMBL" id="CWGI01000001">
    <property type="protein sequence ID" value="CRX36930.1"/>
    <property type="molecule type" value="Genomic_DNA"/>
</dbReference>
<keyword evidence="3" id="KW-1185">Reference proteome</keyword>
<dbReference type="Gene3D" id="3.40.50.300">
    <property type="entry name" value="P-loop containing nucleotide triphosphate hydrolases"/>
    <property type="match status" value="2"/>
</dbReference>
<dbReference type="InterPro" id="IPR027417">
    <property type="entry name" value="P-loop_NTPase"/>
</dbReference>
<proteinExistence type="predicted"/>
<dbReference type="InterPro" id="IPR006935">
    <property type="entry name" value="Helicase/UvrB_N"/>
</dbReference>
<gene>
    <name evidence="2" type="ORF">HEPPS_01290</name>
</gene>
<sequence>MKDMKKLYLLDFQEKLIEEALTKFSYDKTFIFQSPTGTGKTFICANLINKFILENEKNNKKFVFLFFAPSTGKLDFQGYEKFKNYKITANLKKYDVHYQFDNNIKIDYFEKNTIYFFGWDKLIKITNNLTNKETEKLNFWDVLRNTIKNKLNIFIIIDEQHLNKFAKQTKNFLNDIKKILIENKKESFYKLEMSATVINDENDEIDVKITYDQAVNEAIVKKEIIINDDIIFPEETIEKTLINSALEKQKLIIEKYRNKKLLNEKGHFPLIVIQIPDAGTKKEKEINIKNVSKWVNELIDKKHIAIYTSEYKKTLDNKKIERQDIIENDDIHVLIFKQAIATGWDIPRANIWIKLRLNMNEKFEVQTLGRVLRNQFLKYFNDPLIDNAYIYTLDSEVKREIIDNYQNLYNKKEIIKKNTNINKIDQFKIIDYKENSNFDKKLFFENILLKKIKYIKEYSSIFENIRNNDELLKWEGSKLQKGIFNSKTDKDYQNFDFSSQQQQLNWIEYNLYRRYKLFEESVNNKDIQEYLEKIIRIKGKEYNQNNFIKKAYKYFYENTSDCITFKNQILKIINENKYQKIEREFNFKNNLEMNEIYLNKFEMENESYDQNNFYMLNFEKNDYKKFPFDSIIERDFYSKFIKPKNRMDFIKNFNYILYNFVDQNNYFYISYQDKNDGKLRKYFPDFILSTDNNLYIIEIKQLKDNKIIFENSSAKKIATENLIKNKEILKNNDKNVFYETIVLKERDFRVYGKDLSLEDYFKKY</sequence>
<dbReference type="SUPFAM" id="SSF52540">
    <property type="entry name" value="P-loop containing nucleoside triphosphate hydrolases"/>
    <property type="match status" value="2"/>
</dbReference>
<feature type="domain" description="Helicase/UvrB N-terminal" evidence="1">
    <location>
        <begin position="9"/>
        <end position="197"/>
    </location>
</feature>
<dbReference type="GO" id="GO:0003677">
    <property type="term" value="F:DNA binding"/>
    <property type="evidence" value="ECO:0007669"/>
    <property type="project" value="InterPro"/>
</dbReference>
<dbReference type="Proteomes" id="UP000242141">
    <property type="component" value="Unassembled WGS sequence"/>
</dbReference>
<dbReference type="GO" id="GO:0016787">
    <property type="term" value="F:hydrolase activity"/>
    <property type="evidence" value="ECO:0007669"/>
    <property type="project" value="InterPro"/>
</dbReference>
<evidence type="ECO:0000313" key="2">
    <source>
        <dbReference type="EMBL" id="CRX36930.1"/>
    </source>
</evidence>
<dbReference type="PANTHER" id="PTHR47396:SF1">
    <property type="entry name" value="ATP-DEPENDENT HELICASE IRC3-RELATED"/>
    <property type="match status" value="1"/>
</dbReference>
<dbReference type="AlphaFoldDB" id="A0A0G7ZL66"/>
<evidence type="ECO:0000313" key="3">
    <source>
        <dbReference type="Proteomes" id="UP000242141"/>
    </source>
</evidence>
<dbReference type="REBASE" id="126523">
    <property type="entry name" value="HcrPsORF1300P"/>
</dbReference>
<organism evidence="2 3">
    <name type="scientific">Candidatus Hepatoplasma crinochetorum</name>
    <dbReference type="NCBI Taxonomy" id="295596"/>
    <lineage>
        <taxon>Bacteria</taxon>
        <taxon>Bacillati</taxon>
        <taxon>Mycoplasmatota</taxon>
        <taxon>Mollicutes</taxon>
        <taxon>Candidatus Hepatoplasmataceae</taxon>
        <taxon>Candidatus Hepatoplasma</taxon>
    </lineage>
</organism>
<dbReference type="Pfam" id="PF04851">
    <property type="entry name" value="ResIII"/>
    <property type="match status" value="1"/>
</dbReference>
<dbReference type="InterPro" id="IPR050742">
    <property type="entry name" value="Helicase_Restrict-Modif_Enz"/>
</dbReference>
<protein>
    <submittedName>
        <fullName evidence="2">| / Type III restriction enzyme / 10420:12873 Reverse</fullName>
    </submittedName>
</protein>
<accession>A0A0G7ZL66</accession>
<dbReference type="GO" id="GO:0005524">
    <property type="term" value="F:ATP binding"/>
    <property type="evidence" value="ECO:0007669"/>
    <property type="project" value="InterPro"/>
</dbReference>
<evidence type="ECO:0000259" key="1">
    <source>
        <dbReference type="Pfam" id="PF04851"/>
    </source>
</evidence>
<dbReference type="GO" id="GO:0005829">
    <property type="term" value="C:cytosol"/>
    <property type="evidence" value="ECO:0007669"/>
    <property type="project" value="TreeGrafter"/>
</dbReference>